<evidence type="ECO:0000259" key="2">
    <source>
        <dbReference type="PROSITE" id="PS51782"/>
    </source>
</evidence>
<keyword evidence="1" id="KW-0732">Signal</keyword>
<dbReference type="EMBL" id="MEVC01000024">
    <property type="protein sequence ID" value="OGC54101.1"/>
    <property type="molecule type" value="Genomic_DNA"/>
</dbReference>
<dbReference type="Pfam" id="PF04294">
    <property type="entry name" value="VanW"/>
    <property type="match status" value="1"/>
</dbReference>
<gene>
    <name evidence="3" type="ORF">A2797_02585</name>
</gene>
<protein>
    <recommendedName>
        <fullName evidence="2">LysM domain-containing protein</fullName>
    </recommendedName>
</protein>
<feature type="domain" description="LysM" evidence="2">
    <location>
        <begin position="28"/>
        <end position="79"/>
    </location>
</feature>
<dbReference type="Pfam" id="PF01476">
    <property type="entry name" value="LysM"/>
    <property type="match status" value="1"/>
</dbReference>
<dbReference type="InterPro" id="IPR052913">
    <property type="entry name" value="Glycopeptide_resist_protein"/>
</dbReference>
<feature type="chain" id="PRO_5009514953" description="LysM domain-containing protein" evidence="1">
    <location>
        <begin position="25"/>
        <end position="330"/>
    </location>
</feature>
<organism evidence="3 4">
    <name type="scientific">candidate division WWE3 bacterium RIFCSPHIGHO2_01_FULL_48_15</name>
    <dbReference type="NCBI Taxonomy" id="1802619"/>
    <lineage>
        <taxon>Bacteria</taxon>
        <taxon>Katanobacteria</taxon>
    </lineage>
</organism>
<proteinExistence type="predicted"/>
<dbReference type="PANTHER" id="PTHR35788">
    <property type="entry name" value="EXPORTED PROTEIN-RELATED"/>
    <property type="match status" value="1"/>
</dbReference>
<dbReference type="STRING" id="1802619.A2797_02585"/>
<dbReference type="AlphaFoldDB" id="A0A1F4VA20"/>
<dbReference type="Gene3D" id="3.10.350.10">
    <property type="entry name" value="LysM domain"/>
    <property type="match status" value="1"/>
</dbReference>
<evidence type="ECO:0000313" key="4">
    <source>
        <dbReference type="Proteomes" id="UP000179005"/>
    </source>
</evidence>
<accession>A0A1F4VA20</accession>
<dbReference type="InterPro" id="IPR036779">
    <property type="entry name" value="LysM_dom_sf"/>
</dbReference>
<name>A0A1F4VA20_UNCKA</name>
<comment type="caution">
    <text evidence="3">The sequence shown here is derived from an EMBL/GenBank/DDBJ whole genome shotgun (WGS) entry which is preliminary data.</text>
</comment>
<dbReference type="InterPro" id="IPR018392">
    <property type="entry name" value="LysM"/>
</dbReference>
<feature type="signal peptide" evidence="1">
    <location>
        <begin position="1"/>
        <end position="24"/>
    </location>
</feature>
<evidence type="ECO:0000256" key="1">
    <source>
        <dbReference type="SAM" id="SignalP"/>
    </source>
</evidence>
<dbReference type="PROSITE" id="PS51782">
    <property type="entry name" value="LYSM"/>
    <property type="match status" value="1"/>
</dbReference>
<dbReference type="Proteomes" id="UP000179005">
    <property type="component" value="Unassembled WGS sequence"/>
</dbReference>
<evidence type="ECO:0000313" key="3">
    <source>
        <dbReference type="EMBL" id="OGC54101.1"/>
    </source>
</evidence>
<dbReference type="PANTHER" id="PTHR35788:SF1">
    <property type="entry name" value="EXPORTED PROTEIN"/>
    <property type="match status" value="1"/>
</dbReference>
<sequence>MRGKLALCLALVFALNVQLGAATATTEKFYTLVPGDEKDWNLLVKHMGLNWDDSVRYILQWNPQIKNPYGLQVGQKLRVPGQSTQPAYPDYSGDFSRWVVIGTHTTRFVGSPGYRVDNIVNGANAINNWFNDGAHPYVTPRDSLSLNWILGATTPDKGYKLGKAIQVVNGVPYDIPAWGGGICQIPSTIFPALLKAGLDVTERRNHSYYPYWWWGYPEGFGWDATTGTPGDPDLVWRNMYDYPVRLWLTADLEAMTLRADVYAPPELLPYRVSIDGPYLTSVNPPQPTAGLNCITWAATTAVIQKVDVGESVWERTFKSYYIAAPYRCYR</sequence>
<dbReference type="InterPro" id="IPR007391">
    <property type="entry name" value="Vancomycin_resist_VanW"/>
</dbReference>
<reference evidence="3 4" key="1">
    <citation type="journal article" date="2016" name="Nat. Commun.">
        <title>Thousands of microbial genomes shed light on interconnected biogeochemical processes in an aquifer system.</title>
        <authorList>
            <person name="Anantharaman K."/>
            <person name="Brown C.T."/>
            <person name="Hug L.A."/>
            <person name="Sharon I."/>
            <person name="Castelle C.J."/>
            <person name="Probst A.J."/>
            <person name="Thomas B.C."/>
            <person name="Singh A."/>
            <person name="Wilkins M.J."/>
            <person name="Karaoz U."/>
            <person name="Brodie E.L."/>
            <person name="Williams K.H."/>
            <person name="Hubbard S.S."/>
            <person name="Banfield J.F."/>
        </authorList>
    </citation>
    <scope>NUCLEOTIDE SEQUENCE [LARGE SCALE GENOMIC DNA]</scope>
</reference>